<dbReference type="OrthoDB" id="9790409at2"/>
<dbReference type="InterPro" id="IPR046513">
    <property type="entry name" value="DUF6691"/>
</dbReference>
<keyword evidence="3" id="KW-1185">Reference proteome</keyword>
<accession>A0A191ZFZ5</accession>
<dbReference type="RefSeq" id="WP_066099166.1">
    <property type="nucleotide sequence ID" value="NZ_CP016027.1"/>
</dbReference>
<dbReference type="Pfam" id="PF20398">
    <property type="entry name" value="DUF6691"/>
    <property type="match status" value="1"/>
</dbReference>
<keyword evidence="1" id="KW-0472">Membrane</keyword>
<gene>
    <name evidence="2" type="ORF">A9404_04920</name>
</gene>
<keyword evidence="1" id="KW-0812">Transmembrane</keyword>
<feature type="transmembrane region" description="Helical" evidence="1">
    <location>
        <begin position="45"/>
        <end position="64"/>
    </location>
</feature>
<name>A0A191ZFZ5_9GAMM</name>
<dbReference type="Proteomes" id="UP000078596">
    <property type="component" value="Chromosome"/>
</dbReference>
<dbReference type="EMBL" id="CP016027">
    <property type="protein sequence ID" value="ANJ66804.1"/>
    <property type="molecule type" value="Genomic_DNA"/>
</dbReference>
<organism evidence="2 3">
    <name type="scientific">Halothiobacillus diazotrophicus</name>
    <dbReference type="NCBI Taxonomy" id="1860122"/>
    <lineage>
        <taxon>Bacteria</taxon>
        <taxon>Pseudomonadati</taxon>
        <taxon>Pseudomonadota</taxon>
        <taxon>Gammaproteobacteria</taxon>
        <taxon>Chromatiales</taxon>
        <taxon>Halothiobacillaceae</taxon>
        <taxon>Halothiobacillus</taxon>
    </lineage>
</organism>
<feature type="transmembrane region" description="Helical" evidence="1">
    <location>
        <begin position="119"/>
        <end position="138"/>
    </location>
</feature>
<feature type="transmembrane region" description="Helical" evidence="1">
    <location>
        <begin position="85"/>
        <end position="103"/>
    </location>
</feature>
<evidence type="ECO:0000313" key="2">
    <source>
        <dbReference type="EMBL" id="ANJ66804.1"/>
    </source>
</evidence>
<dbReference type="AlphaFoldDB" id="A0A191ZFZ5"/>
<evidence type="ECO:0000256" key="1">
    <source>
        <dbReference type="SAM" id="Phobius"/>
    </source>
</evidence>
<dbReference type="KEGG" id="haz:A9404_04920"/>
<proteinExistence type="predicted"/>
<protein>
    <submittedName>
        <fullName evidence="2">Uncharacterized protein</fullName>
    </submittedName>
</protein>
<dbReference type="STRING" id="1860122.A9404_04920"/>
<sequence>MNNESLLFRNILFLLIGLVFGFLLSRAGATEPALISALLLFQNFHLLWVIVAAVGVGAVLNLLAKYGQWRSLASGKPISFPHKQFIRTLIPGALLFGAGWGLTGVCPGTAPAMLGEGKWFAGIILIGITLGTWLVGWMDHRAQQKRAHAGNHASATR</sequence>
<reference evidence="2 3" key="1">
    <citation type="submission" date="2016-06" db="EMBL/GenBank/DDBJ databases">
        <title>Insight into the functional genes involving in sulfur oxidation in Pearl River water.</title>
        <authorList>
            <person name="Luo J."/>
            <person name="Tan X."/>
            <person name="Lin W."/>
        </authorList>
    </citation>
    <scope>NUCLEOTIDE SEQUENCE [LARGE SCALE GENOMIC DNA]</scope>
    <source>
        <strain evidence="2 3">LS2</strain>
    </source>
</reference>
<evidence type="ECO:0000313" key="3">
    <source>
        <dbReference type="Proteomes" id="UP000078596"/>
    </source>
</evidence>
<keyword evidence="1" id="KW-1133">Transmembrane helix</keyword>